<dbReference type="InterPro" id="IPR036895">
    <property type="entry name" value="Uracil-DNA_glycosylase-like_sf"/>
</dbReference>
<dbReference type="OrthoDB" id="9799921at2"/>
<dbReference type="PANTHER" id="PTHR12159">
    <property type="entry name" value="G/T AND G/U MISMATCH-SPECIFIC DNA GLYCOSYLASE"/>
    <property type="match status" value="1"/>
</dbReference>
<evidence type="ECO:0000313" key="5">
    <source>
        <dbReference type="EMBL" id="TDH57971.1"/>
    </source>
</evidence>
<feature type="domain" description="Uracil-DNA glycosylase-like" evidence="4">
    <location>
        <begin position="9"/>
        <end position="150"/>
    </location>
</feature>
<evidence type="ECO:0000256" key="2">
    <source>
        <dbReference type="ARBA" id="ARBA00022801"/>
    </source>
</evidence>
<dbReference type="InterPro" id="IPR005122">
    <property type="entry name" value="Uracil-DNA_glycosylase-like"/>
</dbReference>
<gene>
    <name evidence="5" type="ORF">E2C06_35030</name>
</gene>
<evidence type="ECO:0000313" key="6">
    <source>
        <dbReference type="Proteomes" id="UP000295096"/>
    </source>
</evidence>
<dbReference type="EMBL" id="SMSJ01000173">
    <property type="protein sequence ID" value="TDH57971.1"/>
    <property type="molecule type" value="Genomic_DNA"/>
</dbReference>
<dbReference type="PANTHER" id="PTHR12159:SF9">
    <property type="entry name" value="G_T MISMATCH-SPECIFIC THYMINE DNA GLYCOSYLASE"/>
    <property type="match status" value="1"/>
</dbReference>
<dbReference type="GO" id="GO:0008263">
    <property type="term" value="F:pyrimidine-specific mismatch base pair DNA N-glycosylase activity"/>
    <property type="evidence" value="ECO:0007669"/>
    <property type="project" value="TreeGrafter"/>
</dbReference>
<keyword evidence="6" id="KW-1185">Reference proteome</keyword>
<dbReference type="Pfam" id="PF03167">
    <property type="entry name" value="UDG"/>
    <property type="match status" value="1"/>
</dbReference>
<protein>
    <submittedName>
        <fullName evidence="5">Mismatch-specific DNA-glycosylase</fullName>
    </submittedName>
</protein>
<organism evidence="5 6">
    <name type="scientific">Dankookia rubra</name>
    <dbReference type="NCBI Taxonomy" id="1442381"/>
    <lineage>
        <taxon>Bacteria</taxon>
        <taxon>Pseudomonadati</taxon>
        <taxon>Pseudomonadota</taxon>
        <taxon>Alphaproteobacteria</taxon>
        <taxon>Acetobacterales</taxon>
        <taxon>Roseomonadaceae</taxon>
        <taxon>Dankookia</taxon>
    </lineage>
</organism>
<dbReference type="Proteomes" id="UP000295096">
    <property type="component" value="Unassembled WGS sequence"/>
</dbReference>
<dbReference type="Gene3D" id="3.40.470.10">
    <property type="entry name" value="Uracil-DNA glycosylase-like domain"/>
    <property type="match status" value="1"/>
</dbReference>
<dbReference type="GO" id="GO:0004844">
    <property type="term" value="F:uracil DNA N-glycosylase activity"/>
    <property type="evidence" value="ECO:0007669"/>
    <property type="project" value="TreeGrafter"/>
</dbReference>
<dbReference type="SUPFAM" id="SSF52141">
    <property type="entry name" value="Uracil-DNA glycosylase-like"/>
    <property type="match status" value="1"/>
</dbReference>
<dbReference type="InterPro" id="IPR015637">
    <property type="entry name" value="MUG/TDG"/>
</dbReference>
<keyword evidence="3" id="KW-0234">DNA repair</keyword>
<evidence type="ECO:0000256" key="1">
    <source>
        <dbReference type="ARBA" id="ARBA00022763"/>
    </source>
</evidence>
<dbReference type="AlphaFoldDB" id="A0A4R5Q6U7"/>
<name>A0A4R5Q6U7_9PROT</name>
<dbReference type="RefSeq" id="WP_133293168.1">
    <property type="nucleotide sequence ID" value="NZ_SMSJ01000173.1"/>
</dbReference>
<accession>A0A4R5Q6U7</accession>
<evidence type="ECO:0000256" key="3">
    <source>
        <dbReference type="ARBA" id="ARBA00023204"/>
    </source>
</evidence>
<proteinExistence type="predicted"/>
<keyword evidence="2" id="KW-0378">Hydrolase</keyword>
<evidence type="ECO:0000259" key="4">
    <source>
        <dbReference type="Pfam" id="PF03167"/>
    </source>
</evidence>
<dbReference type="GO" id="GO:0006285">
    <property type="term" value="P:base-excision repair, AP site formation"/>
    <property type="evidence" value="ECO:0007669"/>
    <property type="project" value="InterPro"/>
</dbReference>
<keyword evidence="1" id="KW-0227">DNA damage</keyword>
<reference evidence="5 6" key="1">
    <citation type="journal article" date="2016" name="J. Microbiol.">
        <title>Dankookia rubra gen. nov., sp. nov., an alphaproteobacterium isolated from sediment of a shallow stream.</title>
        <authorList>
            <person name="Kim W.H."/>
            <person name="Kim D.H."/>
            <person name="Kang K."/>
            <person name="Ahn T.Y."/>
        </authorList>
    </citation>
    <scope>NUCLEOTIDE SEQUENCE [LARGE SCALE GENOMIC DNA]</scope>
    <source>
        <strain evidence="5 6">JCM30602</strain>
    </source>
</reference>
<sequence>MTRAEILPDLLRPGLRLLLCGSAPGRVSALRGAPYAGPGNKFWDILHFAGLTPRRFAPEEYAGLDALGIGLTNLCTTAAGADAAIPAAAFDAAALAAKLRRFRPALVGFVGKNPAARFLGVRAPPFGPVPGPPDLPPLFVLPSTSGLACRSWDPAPWHALAERVRREAVSAA</sequence>
<comment type="caution">
    <text evidence="5">The sequence shown here is derived from an EMBL/GenBank/DDBJ whole genome shotgun (WGS) entry which is preliminary data.</text>
</comment>
<dbReference type="CDD" id="cd10028">
    <property type="entry name" value="UDG-F2_TDG_MUG"/>
    <property type="match status" value="1"/>
</dbReference>